<dbReference type="InterPro" id="IPR050963">
    <property type="entry name" value="Sirohydro_Cobaltochel/CbiX"/>
</dbReference>
<dbReference type="PANTHER" id="PTHR33542:SF5">
    <property type="entry name" value="FERROCHELATASE CHE1"/>
    <property type="match status" value="1"/>
</dbReference>
<accession>A0A064CCN3</accession>
<dbReference type="SUPFAM" id="SSF53800">
    <property type="entry name" value="Chelatase"/>
    <property type="match status" value="1"/>
</dbReference>
<comment type="caution">
    <text evidence="3">The sequence shown here is derived from an EMBL/GenBank/DDBJ whole genome shotgun (WGS) entry which is preliminary data.</text>
</comment>
<dbReference type="GO" id="GO:0016829">
    <property type="term" value="F:lyase activity"/>
    <property type="evidence" value="ECO:0007669"/>
    <property type="project" value="UniProtKB-KW"/>
</dbReference>
<proteinExistence type="predicted"/>
<dbReference type="InterPro" id="IPR002762">
    <property type="entry name" value="CbiX-like"/>
</dbReference>
<dbReference type="EMBL" id="JALN02000001">
    <property type="protein sequence ID" value="KDE97436.1"/>
    <property type="molecule type" value="Genomic_DNA"/>
</dbReference>
<dbReference type="Proteomes" id="UP000022835">
    <property type="component" value="Unassembled WGS sequence"/>
</dbReference>
<keyword evidence="4" id="KW-1185">Reference proteome</keyword>
<gene>
    <name evidence="3" type="ORF">Y900_000450</name>
</gene>
<dbReference type="RefSeq" id="WP_051659795.1">
    <property type="nucleotide sequence ID" value="NZ_JALN02000001.1"/>
</dbReference>
<dbReference type="eggNOG" id="COG2138">
    <property type="taxonomic scope" value="Bacteria"/>
</dbReference>
<organism evidence="3 4">
    <name type="scientific">Mycolicibacterium aromaticivorans JS19b1 = JCM 16368</name>
    <dbReference type="NCBI Taxonomy" id="1440774"/>
    <lineage>
        <taxon>Bacteria</taxon>
        <taxon>Bacillati</taxon>
        <taxon>Actinomycetota</taxon>
        <taxon>Actinomycetes</taxon>
        <taxon>Mycobacteriales</taxon>
        <taxon>Mycobacteriaceae</taxon>
        <taxon>Mycolicibacterium</taxon>
    </lineage>
</organism>
<dbReference type="PANTHER" id="PTHR33542">
    <property type="entry name" value="SIROHYDROCHLORIN FERROCHELATASE, CHLOROPLASTIC"/>
    <property type="match status" value="1"/>
</dbReference>
<keyword evidence="1" id="KW-0479">Metal-binding</keyword>
<evidence type="ECO:0000256" key="2">
    <source>
        <dbReference type="ARBA" id="ARBA00023239"/>
    </source>
</evidence>
<reference evidence="3" key="1">
    <citation type="submission" date="2014-05" db="EMBL/GenBank/DDBJ databases">
        <title>Genome sequence of Mycobacterium aromaticivorans strain JS19b1T (= DSM 45407T).</title>
        <authorList>
            <person name="Kwak Y."/>
            <person name="Park G.-S."/>
            <person name="Li Q.X."/>
            <person name="Lee S.-E."/>
            <person name="Shin J.-H."/>
        </authorList>
    </citation>
    <scope>NUCLEOTIDE SEQUENCE [LARGE SCALE GENOMIC DNA]</scope>
    <source>
        <strain evidence="3">JS19b1</strain>
    </source>
</reference>
<dbReference type="CDD" id="cd03416">
    <property type="entry name" value="CbiX_SirB_N"/>
    <property type="match status" value="1"/>
</dbReference>
<name>A0A064CCN3_9MYCO</name>
<evidence type="ECO:0000313" key="4">
    <source>
        <dbReference type="Proteomes" id="UP000022835"/>
    </source>
</evidence>
<dbReference type="AlphaFoldDB" id="A0A064CCN3"/>
<dbReference type="GO" id="GO:0046872">
    <property type="term" value="F:metal ion binding"/>
    <property type="evidence" value="ECO:0007669"/>
    <property type="project" value="UniProtKB-KW"/>
</dbReference>
<protein>
    <submittedName>
        <fullName evidence="3">Cobalamin biosynthesis protein CbiX</fullName>
    </submittedName>
</protein>
<dbReference type="Pfam" id="PF01903">
    <property type="entry name" value="CbiX"/>
    <property type="match status" value="2"/>
</dbReference>
<dbReference type="OrthoDB" id="7345302at2"/>
<keyword evidence="2" id="KW-0456">Lyase</keyword>
<evidence type="ECO:0000256" key="1">
    <source>
        <dbReference type="ARBA" id="ARBA00022723"/>
    </source>
</evidence>
<evidence type="ECO:0000313" key="3">
    <source>
        <dbReference type="EMBL" id="KDE97436.1"/>
    </source>
</evidence>
<sequence length="237" mass="24308">MTPELILVAHGTRNPQGLATVTEIASSVAEHVGPVRTAFVDVLGPNPREMLSESTVPAIVVPAFLASGYHVNTDLPARVAESGHACVTITAALGPDPVLAEILRTRLLDVGWTPGDAVVMAAAGSSDPAARRELVRAAVLLGDLVGEVHLGFVATGAPTVADLVGRIRAAGRRVFVASYLLAPGVFHTRLAGCGAHGVTDPLGAHPELVALLARRFALTPIPAFGPGGGTIDRCPLN</sequence>
<dbReference type="STRING" id="1440774.Y900_000450"/>
<dbReference type="Gene3D" id="3.40.50.1400">
    <property type="match status" value="2"/>
</dbReference>